<evidence type="ECO:0000313" key="2">
    <source>
        <dbReference type="EMBL" id="MDX4957591.1"/>
    </source>
</evidence>
<organism evidence="2 3">
    <name type="scientific">Delftia acidovorans</name>
    <name type="common">Pseudomonas acidovorans</name>
    <name type="synonym">Comamonas acidovorans</name>
    <dbReference type="NCBI Taxonomy" id="80866"/>
    <lineage>
        <taxon>Bacteria</taxon>
        <taxon>Pseudomonadati</taxon>
        <taxon>Pseudomonadota</taxon>
        <taxon>Betaproteobacteria</taxon>
        <taxon>Burkholderiales</taxon>
        <taxon>Comamonadaceae</taxon>
        <taxon>Delftia</taxon>
    </lineage>
</organism>
<keyword evidence="1" id="KW-0732">Signal</keyword>
<dbReference type="Proteomes" id="UP001287445">
    <property type="component" value="Unassembled WGS sequence"/>
</dbReference>
<dbReference type="EMBL" id="JAWWMZ010000018">
    <property type="protein sequence ID" value="MDX4957591.1"/>
    <property type="molecule type" value="Genomic_DNA"/>
</dbReference>
<comment type="caution">
    <text evidence="2">The sequence shown here is derived from an EMBL/GenBank/DDBJ whole genome shotgun (WGS) entry which is preliminary data.</text>
</comment>
<protein>
    <recommendedName>
        <fullName evidence="4">Transmembrane protein</fullName>
    </recommendedName>
</protein>
<evidence type="ECO:0000256" key="1">
    <source>
        <dbReference type="SAM" id="SignalP"/>
    </source>
</evidence>
<sequence length="205" mass="21926">MTLMESFSKAKGRALALRLGAAMLVLAPLAACSPRLDWRQVAVEGTPLRVLLPCDPQSATRPVELGQGMGTVQMSMMGCDADASTYAVSHFLVSEPSRAAEMLSYWQAAVLGQMNPGAPGQAPAGAKQLRSKEDGPFLPAGALNLPQSLRTTFEGVGPQGWKLTAHGVWFARIEPAGARLYHAVIYSDKPRTDEANNFFASLQLQ</sequence>
<reference evidence="2" key="1">
    <citation type="submission" date="2023-11" db="EMBL/GenBank/DDBJ databases">
        <title>Identification and selenium tolerance of Delftia acidovorans R3-25.</title>
        <authorList>
            <person name="Zhang S."/>
            <person name="Liu Y."/>
            <person name="Guo Y."/>
        </authorList>
    </citation>
    <scope>NUCLEOTIDE SEQUENCE</scope>
    <source>
        <strain evidence="2">R3-25</strain>
    </source>
</reference>
<evidence type="ECO:0008006" key="4">
    <source>
        <dbReference type="Google" id="ProtNLM"/>
    </source>
</evidence>
<evidence type="ECO:0000313" key="3">
    <source>
        <dbReference type="Proteomes" id="UP001287445"/>
    </source>
</evidence>
<name>A0AAJ2R4S5_DELAC</name>
<accession>A0AAJ2R4S5</accession>
<feature type="chain" id="PRO_5042567066" description="Transmembrane protein" evidence="1">
    <location>
        <begin position="31"/>
        <end position="205"/>
    </location>
</feature>
<dbReference type="AlphaFoldDB" id="A0AAJ2R4S5"/>
<proteinExistence type="predicted"/>
<feature type="signal peptide" evidence="1">
    <location>
        <begin position="1"/>
        <end position="30"/>
    </location>
</feature>
<gene>
    <name evidence="2" type="ORF">SGN30_29570</name>
</gene>
<dbReference type="RefSeq" id="WP_207444501.1">
    <property type="nucleotide sequence ID" value="NZ_JAWWMZ010000018.1"/>
</dbReference>